<organism evidence="2 3">
    <name type="scientific">Polypedilum vanderplanki</name>
    <name type="common">Sleeping chironomid midge</name>
    <dbReference type="NCBI Taxonomy" id="319348"/>
    <lineage>
        <taxon>Eukaryota</taxon>
        <taxon>Metazoa</taxon>
        <taxon>Ecdysozoa</taxon>
        <taxon>Arthropoda</taxon>
        <taxon>Hexapoda</taxon>
        <taxon>Insecta</taxon>
        <taxon>Pterygota</taxon>
        <taxon>Neoptera</taxon>
        <taxon>Endopterygota</taxon>
        <taxon>Diptera</taxon>
        <taxon>Nematocera</taxon>
        <taxon>Chironomoidea</taxon>
        <taxon>Chironomidae</taxon>
        <taxon>Chironominae</taxon>
        <taxon>Polypedilum</taxon>
        <taxon>Polypedilum</taxon>
    </lineage>
</organism>
<dbReference type="AlphaFoldDB" id="A0A9J6BG00"/>
<evidence type="ECO:0000256" key="1">
    <source>
        <dbReference type="SAM" id="SignalP"/>
    </source>
</evidence>
<keyword evidence="1" id="KW-0732">Signal</keyword>
<dbReference type="Proteomes" id="UP001107558">
    <property type="component" value="Chromosome 4"/>
</dbReference>
<feature type="signal peptide" evidence="1">
    <location>
        <begin position="1"/>
        <end position="19"/>
    </location>
</feature>
<name>A0A9J6BG00_POLVA</name>
<keyword evidence="3" id="KW-1185">Reference proteome</keyword>
<accession>A0A9J6BG00</accession>
<sequence length="168" mass="19810">MQFTKHLFLISNFIILIQSRTKFTKLDYCTTSNETIEFLQCYLSDEGQFNVTFEFLKEVEKIYFFADIFSLIDNNFVEIFKLPKIEWCSIANNKRHIKGLIKLHLEPIKKEYPTIFKCPLTGIVNLSTTPNYKHLELFHSGTYRVIFKAHDDDDENVASISFVFEITE</sequence>
<evidence type="ECO:0000313" key="3">
    <source>
        <dbReference type="Proteomes" id="UP001107558"/>
    </source>
</evidence>
<proteinExistence type="predicted"/>
<evidence type="ECO:0008006" key="4">
    <source>
        <dbReference type="Google" id="ProtNLM"/>
    </source>
</evidence>
<feature type="chain" id="PRO_5039896983" description="MD-2-related lipid-recognition domain-containing protein" evidence="1">
    <location>
        <begin position="20"/>
        <end position="168"/>
    </location>
</feature>
<evidence type="ECO:0000313" key="2">
    <source>
        <dbReference type="EMBL" id="KAG5668568.1"/>
    </source>
</evidence>
<gene>
    <name evidence="2" type="ORF">PVAND_016505</name>
</gene>
<protein>
    <recommendedName>
        <fullName evidence="4">MD-2-related lipid-recognition domain-containing protein</fullName>
    </recommendedName>
</protein>
<dbReference type="EMBL" id="JADBJN010000004">
    <property type="protein sequence ID" value="KAG5668568.1"/>
    <property type="molecule type" value="Genomic_DNA"/>
</dbReference>
<reference evidence="2" key="1">
    <citation type="submission" date="2021-03" db="EMBL/GenBank/DDBJ databases">
        <title>Chromosome level genome of the anhydrobiotic midge Polypedilum vanderplanki.</title>
        <authorList>
            <person name="Yoshida Y."/>
            <person name="Kikawada T."/>
            <person name="Gusev O."/>
        </authorList>
    </citation>
    <scope>NUCLEOTIDE SEQUENCE</scope>
    <source>
        <strain evidence="2">NIAS01</strain>
        <tissue evidence="2">Whole body or cell culture</tissue>
    </source>
</reference>
<comment type="caution">
    <text evidence="2">The sequence shown here is derived from an EMBL/GenBank/DDBJ whole genome shotgun (WGS) entry which is preliminary data.</text>
</comment>